<dbReference type="Pfam" id="PF01061">
    <property type="entry name" value="ABC2_membrane"/>
    <property type="match status" value="1"/>
</dbReference>
<dbReference type="Proteomes" id="UP000225548">
    <property type="component" value="Unassembled WGS sequence"/>
</dbReference>
<feature type="transmembrane region" description="Helical" evidence="9">
    <location>
        <begin position="62"/>
        <end position="83"/>
    </location>
</feature>
<dbReference type="InterPro" id="IPR013525">
    <property type="entry name" value="ABC2_TM"/>
</dbReference>
<gene>
    <name evidence="11" type="ORF">ATL42_0095</name>
</gene>
<dbReference type="GO" id="GO:0015920">
    <property type="term" value="P:lipopolysaccharide transport"/>
    <property type="evidence" value="ECO:0007669"/>
    <property type="project" value="TreeGrafter"/>
</dbReference>
<proteinExistence type="inferred from homology"/>
<feature type="domain" description="ABC transmembrane type-2" evidence="10">
    <location>
        <begin position="59"/>
        <end position="283"/>
    </location>
</feature>
<evidence type="ECO:0000256" key="5">
    <source>
        <dbReference type="ARBA" id="ARBA00022519"/>
    </source>
</evidence>
<feature type="transmembrane region" description="Helical" evidence="9">
    <location>
        <begin position="171"/>
        <end position="191"/>
    </location>
</feature>
<evidence type="ECO:0000313" key="12">
    <source>
        <dbReference type="Proteomes" id="UP000225548"/>
    </source>
</evidence>
<evidence type="ECO:0000313" key="11">
    <source>
        <dbReference type="EMBL" id="PFG32275.1"/>
    </source>
</evidence>
<dbReference type="OrthoDB" id="4186295at2"/>
<dbReference type="PANTHER" id="PTHR30413">
    <property type="entry name" value="INNER MEMBRANE TRANSPORT PERMEASE"/>
    <property type="match status" value="1"/>
</dbReference>
<reference evidence="11 12" key="1">
    <citation type="submission" date="2017-10" db="EMBL/GenBank/DDBJ databases">
        <title>Sequencing the genomes of 1000 actinobacteria strains.</title>
        <authorList>
            <person name="Klenk H.-P."/>
        </authorList>
    </citation>
    <scope>NUCLEOTIDE SEQUENCE [LARGE SCALE GENOMIC DNA]</scope>
    <source>
        <strain evidence="11 12">DSM 18966</strain>
    </source>
</reference>
<keyword evidence="4 9" id="KW-1003">Cell membrane</keyword>
<evidence type="ECO:0000256" key="3">
    <source>
        <dbReference type="ARBA" id="ARBA00022448"/>
    </source>
</evidence>
<feature type="transmembrane region" description="Helical" evidence="9">
    <location>
        <begin position="147"/>
        <end position="165"/>
    </location>
</feature>
<keyword evidence="8 9" id="KW-0472">Membrane</keyword>
<dbReference type="AlphaFoldDB" id="A0A2A9E1N5"/>
<evidence type="ECO:0000256" key="6">
    <source>
        <dbReference type="ARBA" id="ARBA00022692"/>
    </source>
</evidence>
<dbReference type="GO" id="GO:0140359">
    <property type="term" value="F:ABC-type transporter activity"/>
    <property type="evidence" value="ECO:0007669"/>
    <property type="project" value="InterPro"/>
</dbReference>
<dbReference type="GO" id="GO:0005886">
    <property type="term" value="C:plasma membrane"/>
    <property type="evidence" value="ECO:0007669"/>
    <property type="project" value="UniProtKB-SubCell"/>
</dbReference>
<keyword evidence="7 9" id="KW-1133">Transmembrane helix</keyword>
<evidence type="ECO:0000256" key="9">
    <source>
        <dbReference type="RuleBase" id="RU361157"/>
    </source>
</evidence>
<comment type="similarity">
    <text evidence="2 9">Belongs to the ABC-2 integral membrane protein family.</text>
</comment>
<evidence type="ECO:0000256" key="2">
    <source>
        <dbReference type="ARBA" id="ARBA00007783"/>
    </source>
</evidence>
<organism evidence="11 12">
    <name type="scientific">Sanguibacter antarcticus</name>
    <dbReference type="NCBI Taxonomy" id="372484"/>
    <lineage>
        <taxon>Bacteria</taxon>
        <taxon>Bacillati</taxon>
        <taxon>Actinomycetota</taxon>
        <taxon>Actinomycetes</taxon>
        <taxon>Micrococcales</taxon>
        <taxon>Sanguibacteraceae</taxon>
        <taxon>Sanguibacter</taxon>
    </lineage>
</organism>
<dbReference type="InterPro" id="IPR047817">
    <property type="entry name" value="ABC2_TM_bact-type"/>
</dbReference>
<keyword evidence="6 9" id="KW-0812">Transmembrane</keyword>
<comment type="subcellular location">
    <subcellularLocation>
        <location evidence="1">Cell inner membrane</location>
        <topology evidence="1">Multi-pass membrane protein</topology>
    </subcellularLocation>
    <subcellularLocation>
        <location evidence="9">Cell membrane</location>
        <topology evidence="9">Multi-pass membrane protein</topology>
    </subcellularLocation>
</comment>
<dbReference type="PROSITE" id="PS51012">
    <property type="entry name" value="ABC_TM2"/>
    <property type="match status" value="1"/>
</dbReference>
<keyword evidence="5" id="KW-0997">Cell inner membrane</keyword>
<dbReference type="RefSeq" id="WP_098453673.1">
    <property type="nucleotide sequence ID" value="NZ_PDJG01000001.1"/>
</dbReference>
<evidence type="ECO:0000256" key="7">
    <source>
        <dbReference type="ARBA" id="ARBA00022989"/>
    </source>
</evidence>
<protein>
    <recommendedName>
        <fullName evidence="9">Transport permease protein</fullName>
    </recommendedName>
</protein>
<feature type="transmembrane region" description="Helical" evidence="9">
    <location>
        <begin position="95"/>
        <end position="117"/>
    </location>
</feature>
<evidence type="ECO:0000256" key="8">
    <source>
        <dbReference type="ARBA" id="ARBA00023136"/>
    </source>
</evidence>
<evidence type="ECO:0000256" key="1">
    <source>
        <dbReference type="ARBA" id="ARBA00004429"/>
    </source>
</evidence>
<evidence type="ECO:0000256" key="4">
    <source>
        <dbReference type="ARBA" id="ARBA00022475"/>
    </source>
</evidence>
<dbReference type="EMBL" id="PDJG01000001">
    <property type="protein sequence ID" value="PFG32275.1"/>
    <property type="molecule type" value="Genomic_DNA"/>
</dbReference>
<feature type="transmembrane region" description="Helical" evidence="9">
    <location>
        <begin position="262"/>
        <end position="281"/>
    </location>
</feature>
<evidence type="ECO:0000259" key="10">
    <source>
        <dbReference type="PROSITE" id="PS51012"/>
    </source>
</evidence>
<keyword evidence="3 9" id="KW-0813">Transport</keyword>
<accession>A0A2A9E1N5</accession>
<sequence>MSVERAAGQQLAVVQLQGLHPVGRRPALRDYVSQLWTRRHFIVADSRARVTSGTRQMVLGNVWLVLNPMLNGLVFLVIFGLVLKSSRGIENFIGYLLIGVFMFQFTARCLSAGASSVTSGRNLIRSFLFPRAALPIAAVLRETLSMVPVVVSMVVLVLVIPPHAVVTWRWVLFPLVFALQVVFNTGIALLAARMVARVPDLNLVIGFVTRFWLYGSGVFFSFDAFVSHPTVLAVVELNPLFLVLDMTRDVLLYGQTPDLRSWAVLGAWAAGALLVGFLFFWRGEETYGRE</sequence>
<comment type="caution">
    <text evidence="11">The sequence shown here is derived from an EMBL/GenBank/DDBJ whole genome shotgun (WGS) entry which is preliminary data.</text>
</comment>
<keyword evidence="12" id="KW-1185">Reference proteome</keyword>
<dbReference type="PANTHER" id="PTHR30413:SF8">
    <property type="entry name" value="TRANSPORT PERMEASE PROTEIN"/>
    <property type="match status" value="1"/>
</dbReference>
<name>A0A2A9E1N5_9MICO</name>
<feature type="transmembrane region" description="Helical" evidence="9">
    <location>
        <begin position="203"/>
        <end position="222"/>
    </location>
</feature>